<dbReference type="Proteomes" id="UP000270094">
    <property type="component" value="Unassembled WGS sequence"/>
</dbReference>
<evidence type="ECO:0000256" key="1">
    <source>
        <dbReference type="SAM" id="MobiDB-lite"/>
    </source>
</evidence>
<reference evidence="2 3" key="1">
    <citation type="submission" date="2018-11" db="EMBL/GenBank/DDBJ databases">
        <authorList>
            <consortium name="Pathogen Informatics"/>
        </authorList>
    </citation>
    <scope>NUCLEOTIDE SEQUENCE [LARGE SCALE GENOMIC DNA]</scope>
</reference>
<protein>
    <submittedName>
        <fullName evidence="2">Uncharacterized protein</fullName>
    </submittedName>
</protein>
<dbReference type="AlphaFoldDB" id="A0A3P7LVK7"/>
<dbReference type="EMBL" id="UYYB01121315">
    <property type="protein sequence ID" value="VDM83142.1"/>
    <property type="molecule type" value="Genomic_DNA"/>
</dbReference>
<name>A0A3P7LVK7_STRVU</name>
<evidence type="ECO:0000313" key="2">
    <source>
        <dbReference type="EMBL" id="VDM83142.1"/>
    </source>
</evidence>
<dbReference type="OrthoDB" id="5854290at2759"/>
<evidence type="ECO:0000313" key="3">
    <source>
        <dbReference type="Proteomes" id="UP000270094"/>
    </source>
</evidence>
<feature type="compositionally biased region" description="Polar residues" evidence="1">
    <location>
        <begin position="14"/>
        <end position="31"/>
    </location>
</feature>
<feature type="region of interest" description="Disordered" evidence="1">
    <location>
        <begin position="13"/>
        <end position="39"/>
    </location>
</feature>
<organism evidence="2 3">
    <name type="scientific">Strongylus vulgaris</name>
    <name type="common">Blood worm</name>
    <dbReference type="NCBI Taxonomy" id="40348"/>
    <lineage>
        <taxon>Eukaryota</taxon>
        <taxon>Metazoa</taxon>
        <taxon>Ecdysozoa</taxon>
        <taxon>Nematoda</taxon>
        <taxon>Chromadorea</taxon>
        <taxon>Rhabditida</taxon>
        <taxon>Rhabditina</taxon>
        <taxon>Rhabditomorpha</taxon>
        <taxon>Strongyloidea</taxon>
        <taxon>Strongylidae</taxon>
        <taxon>Strongylus</taxon>
    </lineage>
</organism>
<gene>
    <name evidence="2" type="ORF">SVUK_LOCUS18140</name>
</gene>
<proteinExistence type="predicted"/>
<accession>A0A3P7LVK7</accession>
<sequence length="103" mass="12059">MSSNLPRIAARQANKISKANNPFMSTQTTDYNSEKAQNDRVDPVLETNVPEGVPVEKEDFSIAKFFGMRSLDKALIRNVRRLIEEERDRQIEFERMRQPRLNY</sequence>
<keyword evidence="3" id="KW-1185">Reference proteome</keyword>